<organism evidence="1 2">
    <name type="scientific">Hymenobacter ruricola</name>
    <dbReference type="NCBI Taxonomy" id="2791023"/>
    <lineage>
        <taxon>Bacteria</taxon>
        <taxon>Pseudomonadati</taxon>
        <taxon>Bacteroidota</taxon>
        <taxon>Cytophagia</taxon>
        <taxon>Cytophagales</taxon>
        <taxon>Hymenobacteraceae</taxon>
        <taxon>Hymenobacter</taxon>
    </lineage>
</organism>
<accession>A0ABS0I340</accession>
<evidence type="ECO:0000313" key="2">
    <source>
        <dbReference type="Proteomes" id="UP000618931"/>
    </source>
</evidence>
<gene>
    <name evidence="1" type="ORF">I2H31_09445</name>
</gene>
<keyword evidence="2" id="KW-1185">Reference proteome</keyword>
<dbReference type="Proteomes" id="UP000618931">
    <property type="component" value="Unassembled WGS sequence"/>
</dbReference>
<dbReference type="RefSeq" id="WP_196292777.1">
    <property type="nucleotide sequence ID" value="NZ_JADQDM010000003.1"/>
</dbReference>
<name>A0ABS0I340_9BACT</name>
<dbReference type="EMBL" id="JADQDM010000003">
    <property type="protein sequence ID" value="MBF9221329.1"/>
    <property type="molecule type" value="Genomic_DNA"/>
</dbReference>
<reference evidence="1 2" key="1">
    <citation type="submission" date="2020-11" db="EMBL/GenBank/DDBJ databases">
        <authorList>
            <person name="Kim M.K."/>
        </authorList>
    </citation>
    <scope>NUCLEOTIDE SEQUENCE [LARGE SCALE GENOMIC DNA]</scope>
    <source>
        <strain evidence="1 2">BT662</strain>
    </source>
</reference>
<comment type="caution">
    <text evidence="1">The sequence shown here is derived from an EMBL/GenBank/DDBJ whole genome shotgun (WGS) entry which is preliminary data.</text>
</comment>
<sequence length="78" mass="8737">MEYPFCPVAVARVNDSVAYVRACLLRGNVPRPDTLYAASSTDPPQRLPYAADRPDTTRQVLLRLRLRQLHHSATPAGY</sequence>
<evidence type="ECO:0000313" key="1">
    <source>
        <dbReference type="EMBL" id="MBF9221329.1"/>
    </source>
</evidence>
<proteinExistence type="predicted"/>
<protein>
    <submittedName>
        <fullName evidence="1">Uncharacterized protein</fullName>
    </submittedName>
</protein>